<dbReference type="PANTHER" id="PTHR43272">
    <property type="entry name" value="LONG-CHAIN-FATTY-ACID--COA LIGASE"/>
    <property type="match status" value="1"/>
</dbReference>
<sequence>EQRPNTSRVRATIGFDASEGVCSHTDTDECLLFTAAEGMAGMEGVEYAGDHATTPDTHSILIYSSGTTGNPKGILLTNRNVMAGTLSMGEELCPKIEPFTSKPLPNNQQTLFSYLPIAHVFAHRYCC</sequence>
<evidence type="ECO:0000256" key="1">
    <source>
        <dbReference type="ARBA" id="ARBA00022741"/>
    </source>
</evidence>
<dbReference type="GO" id="GO:0005524">
    <property type="term" value="F:ATP binding"/>
    <property type="evidence" value="ECO:0007669"/>
    <property type="project" value="UniProtKB-KW"/>
</dbReference>
<dbReference type="Proteomes" id="UP000265618">
    <property type="component" value="Unassembled WGS sequence"/>
</dbReference>
<feature type="domain" description="AMP-dependent synthetase/ligase" evidence="3">
    <location>
        <begin position="23"/>
        <end position="127"/>
    </location>
</feature>
<dbReference type="Pfam" id="PF00501">
    <property type="entry name" value="AMP-binding"/>
    <property type="match status" value="1"/>
</dbReference>
<dbReference type="SUPFAM" id="SSF56801">
    <property type="entry name" value="Acetyl-CoA synthetase-like"/>
    <property type="match status" value="1"/>
</dbReference>
<dbReference type="InterPro" id="IPR000873">
    <property type="entry name" value="AMP-dep_synth/lig_dom"/>
</dbReference>
<dbReference type="PROSITE" id="PS00455">
    <property type="entry name" value="AMP_BINDING"/>
    <property type="match status" value="1"/>
</dbReference>
<reference evidence="4 5" key="1">
    <citation type="journal article" date="2018" name="PLoS ONE">
        <title>The draft genome of Kipferlia bialata reveals reductive genome evolution in fornicate parasites.</title>
        <authorList>
            <person name="Tanifuji G."/>
            <person name="Takabayashi S."/>
            <person name="Kume K."/>
            <person name="Takagi M."/>
            <person name="Nakayama T."/>
            <person name="Kamikawa R."/>
            <person name="Inagaki Y."/>
            <person name="Hashimoto T."/>
        </authorList>
    </citation>
    <scope>NUCLEOTIDE SEQUENCE [LARGE SCALE GENOMIC DNA]</scope>
    <source>
        <strain evidence="4">NY0173</strain>
    </source>
</reference>
<evidence type="ECO:0000256" key="2">
    <source>
        <dbReference type="ARBA" id="ARBA00022840"/>
    </source>
</evidence>
<evidence type="ECO:0000259" key="3">
    <source>
        <dbReference type="Pfam" id="PF00501"/>
    </source>
</evidence>
<protein>
    <recommendedName>
        <fullName evidence="3">AMP-dependent synthetase/ligase domain-containing protein</fullName>
    </recommendedName>
</protein>
<proteinExistence type="predicted"/>
<dbReference type="InterPro" id="IPR020845">
    <property type="entry name" value="AMP-binding_CS"/>
</dbReference>
<gene>
    <name evidence="4" type="ORF">KIPB_015115</name>
</gene>
<dbReference type="GO" id="GO:0005783">
    <property type="term" value="C:endoplasmic reticulum"/>
    <property type="evidence" value="ECO:0007669"/>
    <property type="project" value="TreeGrafter"/>
</dbReference>
<accession>A0A9K3GQS3</accession>
<keyword evidence="1" id="KW-0547">Nucleotide-binding</keyword>
<dbReference type="InterPro" id="IPR042099">
    <property type="entry name" value="ANL_N_sf"/>
</dbReference>
<dbReference type="OrthoDB" id="437676at2759"/>
<evidence type="ECO:0000313" key="4">
    <source>
        <dbReference type="EMBL" id="GIQ91738.1"/>
    </source>
</evidence>
<dbReference type="EMBL" id="BDIP01008243">
    <property type="protein sequence ID" value="GIQ91738.1"/>
    <property type="molecule type" value="Genomic_DNA"/>
</dbReference>
<feature type="non-terminal residue" evidence="4">
    <location>
        <position position="1"/>
    </location>
</feature>
<dbReference type="AlphaFoldDB" id="A0A9K3GQS3"/>
<keyword evidence="5" id="KW-1185">Reference proteome</keyword>
<organism evidence="4 5">
    <name type="scientific">Kipferlia bialata</name>
    <dbReference type="NCBI Taxonomy" id="797122"/>
    <lineage>
        <taxon>Eukaryota</taxon>
        <taxon>Metamonada</taxon>
        <taxon>Carpediemonas-like organisms</taxon>
        <taxon>Kipferlia</taxon>
    </lineage>
</organism>
<dbReference type="PANTHER" id="PTHR43272:SF33">
    <property type="entry name" value="AMP-BINDING DOMAIN-CONTAINING PROTEIN-RELATED"/>
    <property type="match status" value="1"/>
</dbReference>
<comment type="caution">
    <text evidence="4">The sequence shown here is derived from an EMBL/GenBank/DDBJ whole genome shotgun (WGS) entry which is preliminary data.</text>
</comment>
<evidence type="ECO:0000313" key="5">
    <source>
        <dbReference type="Proteomes" id="UP000265618"/>
    </source>
</evidence>
<dbReference type="Gene3D" id="3.40.50.12780">
    <property type="entry name" value="N-terminal domain of ligase-like"/>
    <property type="match status" value="1"/>
</dbReference>
<dbReference type="GO" id="GO:0016020">
    <property type="term" value="C:membrane"/>
    <property type="evidence" value="ECO:0007669"/>
    <property type="project" value="TreeGrafter"/>
</dbReference>
<name>A0A9K3GQS3_9EUKA</name>
<keyword evidence="2" id="KW-0067">ATP-binding</keyword>
<dbReference type="GO" id="GO:0004467">
    <property type="term" value="F:long-chain fatty acid-CoA ligase activity"/>
    <property type="evidence" value="ECO:0007669"/>
    <property type="project" value="TreeGrafter"/>
</dbReference>